<dbReference type="PANTHER" id="PTHR46179">
    <property type="entry name" value="ZINC FINGER PROTEIN"/>
    <property type="match status" value="1"/>
</dbReference>
<keyword evidence="3" id="KW-0678">Repressor</keyword>
<evidence type="ECO:0000259" key="19">
    <source>
        <dbReference type="PROSITE" id="PS50157"/>
    </source>
</evidence>
<dbReference type="FunFam" id="3.30.160.60:FF:000183">
    <property type="entry name" value="E3 ubiquitin-protein ligase ZFP91"/>
    <property type="match status" value="1"/>
</dbReference>
<evidence type="ECO:0000256" key="5">
    <source>
        <dbReference type="ARBA" id="ARBA00022737"/>
    </source>
</evidence>
<reference evidence="21" key="1">
    <citation type="submission" date="2025-08" db="UniProtKB">
        <authorList>
            <consortium name="RefSeq"/>
        </authorList>
    </citation>
    <scope>IDENTIFICATION</scope>
</reference>
<evidence type="ECO:0000313" key="20">
    <source>
        <dbReference type="Proteomes" id="UP000515152"/>
    </source>
</evidence>
<dbReference type="OrthoDB" id="8685330at2759"/>
<evidence type="ECO:0000256" key="8">
    <source>
        <dbReference type="ARBA" id="ARBA00023015"/>
    </source>
</evidence>
<keyword evidence="8" id="KW-0805">Transcription regulation</keyword>
<feature type="region of interest" description="Disordered" evidence="18">
    <location>
        <begin position="272"/>
        <end position="294"/>
    </location>
</feature>
<feature type="domain" description="C2H2-type" evidence="19">
    <location>
        <begin position="398"/>
        <end position="425"/>
    </location>
</feature>
<evidence type="ECO:0000256" key="6">
    <source>
        <dbReference type="ARBA" id="ARBA00022771"/>
    </source>
</evidence>
<sequence>MYLCHPPPSFCFTEELSDSSVTSTDVSQAAHVTVSHNDQITALTQLPAASSDAHNCTSGTEHTAESQPVWEMEVVMQDQAAQGLDKPDHKASCVDVGREQDLTEDGVGQLGMVAEGLGADAVPSGYECVVVTQALMDRPTVQSGDGSCDAGDTLLQANPEGAIPVQGQAGELFEPQTLQTVVSSCELPEQRGTLEASQLIIITGPSYEALASEGIQLNMGSSDGEEVTCTVIEGMAYNQMCQAEAGLRGSITDSTDAVAALAEKQLLQPSEEVHSLRSPSTKELQRGLTRSKRRRRGPVIEADGMLKMFHCPYEGCSQVYVAISSFQNHVNLVHRKGRTKVCPHPGCGKKFYLSNHLHRHMIIHSGVRDFICETCGKSFKRKNHLEVHRRTHTGETPLQCEICGYQCRQRASLNWHMKKHTPEAHYNFTCEHCGKRFEKLDSVKFHKLKSHPEKQAV</sequence>
<evidence type="ECO:0000256" key="14">
    <source>
        <dbReference type="ARBA" id="ARBA00068372"/>
    </source>
</evidence>
<dbReference type="AlphaFoldDB" id="A0A6P8FW57"/>
<dbReference type="PANTHER" id="PTHR46179:SF9">
    <property type="entry name" value="ZINC FINGER PROTEIN 653"/>
    <property type="match status" value="1"/>
</dbReference>
<dbReference type="Pfam" id="PF00096">
    <property type="entry name" value="zf-C2H2"/>
    <property type="match status" value="2"/>
</dbReference>
<gene>
    <name evidence="21" type="primary">LOC105898569</name>
</gene>
<dbReference type="SMART" id="SM00355">
    <property type="entry name" value="ZnF_C2H2"/>
    <property type="match status" value="5"/>
</dbReference>
<evidence type="ECO:0000256" key="11">
    <source>
        <dbReference type="ARBA" id="ARBA00023242"/>
    </source>
</evidence>
<dbReference type="PROSITE" id="PS00028">
    <property type="entry name" value="ZINC_FINGER_C2H2_1"/>
    <property type="match status" value="5"/>
</dbReference>
<dbReference type="Gene3D" id="3.30.160.60">
    <property type="entry name" value="Classic Zinc Finger"/>
    <property type="match status" value="4"/>
</dbReference>
<keyword evidence="9" id="KW-0238">DNA-binding</keyword>
<dbReference type="FunFam" id="3.30.160.60:FF:000651">
    <property type="entry name" value="Putative zinc finger protein 653"/>
    <property type="match status" value="1"/>
</dbReference>
<keyword evidence="4" id="KW-0479">Metal-binding</keyword>
<evidence type="ECO:0000256" key="10">
    <source>
        <dbReference type="ARBA" id="ARBA00023163"/>
    </source>
</evidence>
<protein>
    <recommendedName>
        <fullName evidence="14">Zinc finger protein 653</fullName>
    </recommendedName>
    <alternativeName>
        <fullName evidence="16">67 kDa zinc finger protein</fullName>
    </alternativeName>
    <alternativeName>
        <fullName evidence="15">Zinc finger protein Zip67</fullName>
    </alternativeName>
</protein>
<comment type="function">
    <text evidence="12">Transcriptional repressor. May repress NR5A1, PPARG, NR1H3, NR4A2, ESR1 and NR3C1 transcriptional activity.</text>
</comment>
<dbReference type="PROSITE" id="PS50157">
    <property type="entry name" value="ZINC_FINGER_C2H2_2"/>
    <property type="match status" value="4"/>
</dbReference>
<name>A0A6P8FW57_CLUHA</name>
<feature type="domain" description="C2H2-type" evidence="19">
    <location>
        <begin position="370"/>
        <end position="397"/>
    </location>
</feature>
<feature type="domain" description="C2H2-type" evidence="19">
    <location>
        <begin position="428"/>
        <end position="456"/>
    </location>
</feature>
<dbReference type="InterPro" id="IPR036236">
    <property type="entry name" value="Znf_C2H2_sf"/>
</dbReference>
<dbReference type="GO" id="GO:0008270">
    <property type="term" value="F:zinc ion binding"/>
    <property type="evidence" value="ECO:0007669"/>
    <property type="project" value="UniProtKB-KW"/>
</dbReference>
<evidence type="ECO:0000256" key="3">
    <source>
        <dbReference type="ARBA" id="ARBA00022491"/>
    </source>
</evidence>
<dbReference type="InterPro" id="IPR013087">
    <property type="entry name" value="Znf_C2H2_type"/>
</dbReference>
<dbReference type="RefSeq" id="XP_031427701.1">
    <property type="nucleotide sequence ID" value="XM_031571841.2"/>
</dbReference>
<keyword evidence="5" id="KW-0677">Repeat</keyword>
<evidence type="ECO:0000256" key="16">
    <source>
        <dbReference type="ARBA" id="ARBA00078486"/>
    </source>
</evidence>
<evidence type="ECO:0000256" key="9">
    <source>
        <dbReference type="ARBA" id="ARBA00023125"/>
    </source>
</evidence>
<dbReference type="SUPFAM" id="SSF57667">
    <property type="entry name" value="beta-beta-alpha zinc fingers"/>
    <property type="match status" value="2"/>
</dbReference>
<dbReference type="InterPro" id="IPR051061">
    <property type="entry name" value="Zinc_finger_trans_reg"/>
</dbReference>
<feature type="domain" description="C2H2-type" evidence="19">
    <location>
        <begin position="340"/>
        <end position="369"/>
    </location>
</feature>
<dbReference type="GO" id="GO:0005634">
    <property type="term" value="C:nucleus"/>
    <property type="evidence" value="ECO:0007669"/>
    <property type="project" value="UniProtKB-SubCell"/>
</dbReference>
<proteinExistence type="inferred from homology"/>
<comment type="subcellular location">
    <subcellularLocation>
        <location evidence="1">Nucleus</location>
    </subcellularLocation>
</comment>
<keyword evidence="7" id="KW-0862">Zinc</keyword>
<dbReference type="FunFam" id="3.30.160.60:FF:000685">
    <property type="entry name" value="Zinc finger protein 653"/>
    <property type="match status" value="1"/>
</dbReference>
<keyword evidence="10" id="KW-0804">Transcription</keyword>
<dbReference type="GeneID" id="105898569"/>
<keyword evidence="6 17" id="KW-0863">Zinc-finger</keyword>
<evidence type="ECO:0000256" key="12">
    <source>
        <dbReference type="ARBA" id="ARBA00054837"/>
    </source>
</evidence>
<evidence type="ECO:0000256" key="1">
    <source>
        <dbReference type="ARBA" id="ARBA00004123"/>
    </source>
</evidence>
<comment type="similarity">
    <text evidence="2">Belongs to the krueppel C2H2-type zinc-finger protein family.</text>
</comment>
<evidence type="ECO:0000256" key="13">
    <source>
        <dbReference type="ARBA" id="ARBA00065419"/>
    </source>
</evidence>
<evidence type="ECO:0000256" key="18">
    <source>
        <dbReference type="SAM" id="MobiDB-lite"/>
    </source>
</evidence>
<dbReference type="KEGG" id="char:105898569"/>
<evidence type="ECO:0000313" key="21">
    <source>
        <dbReference type="RefSeq" id="XP_031427701.1"/>
    </source>
</evidence>
<dbReference type="GO" id="GO:0003677">
    <property type="term" value="F:DNA binding"/>
    <property type="evidence" value="ECO:0007669"/>
    <property type="project" value="UniProtKB-KW"/>
</dbReference>
<keyword evidence="20" id="KW-1185">Reference proteome</keyword>
<evidence type="ECO:0000256" key="4">
    <source>
        <dbReference type="ARBA" id="ARBA00022723"/>
    </source>
</evidence>
<organism evidence="20 21">
    <name type="scientific">Clupea harengus</name>
    <name type="common">Atlantic herring</name>
    <dbReference type="NCBI Taxonomy" id="7950"/>
    <lineage>
        <taxon>Eukaryota</taxon>
        <taxon>Metazoa</taxon>
        <taxon>Chordata</taxon>
        <taxon>Craniata</taxon>
        <taxon>Vertebrata</taxon>
        <taxon>Euteleostomi</taxon>
        <taxon>Actinopterygii</taxon>
        <taxon>Neopterygii</taxon>
        <taxon>Teleostei</taxon>
        <taxon>Clupei</taxon>
        <taxon>Clupeiformes</taxon>
        <taxon>Clupeoidei</taxon>
        <taxon>Clupeidae</taxon>
        <taxon>Clupea</taxon>
    </lineage>
</organism>
<accession>A0A6P8FW57</accession>
<evidence type="ECO:0000256" key="15">
    <source>
        <dbReference type="ARBA" id="ARBA00077301"/>
    </source>
</evidence>
<evidence type="ECO:0000256" key="17">
    <source>
        <dbReference type="PROSITE-ProRule" id="PRU00042"/>
    </source>
</evidence>
<dbReference type="GO" id="GO:0006357">
    <property type="term" value="P:regulation of transcription by RNA polymerase II"/>
    <property type="evidence" value="ECO:0007669"/>
    <property type="project" value="TreeGrafter"/>
</dbReference>
<dbReference type="Proteomes" id="UP000515152">
    <property type="component" value="Chromosome 1"/>
</dbReference>
<keyword evidence="11" id="KW-0539">Nucleus</keyword>
<evidence type="ECO:0000256" key="7">
    <source>
        <dbReference type="ARBA" id="ARBA00022833"/>
    </source>
</evidence>
<comment type="subunit">
    <text evidence="13">Interacts with NR5A1.</text>
</comment>
<evidence type="ECO:0000256" key="2">
    <source>
        <dbReference type="ARBA" id="ARBA00006991"/>
    </source>
</evidence>
<dbReference type="GO" id="GO:0003712">
    <property type="term" value="F:transcription coregulator activity"/>
    <property type="evidence" value="ECO:0007669"/>
    <property type="project" value="TreeGrafter"/>
</dbReference>